<dbReference type="AlphaFoldDB" id="D2RWE5"/>
<dbReference type="RefSeq" id="WP_012941855.1">
    <property type="nucleotide sequence ID" value="NC_013743.1"/>
</dbReference>
<name>D2RWE5_HALTV</name>
<proteinExistence type="predicted"/>
<dbReference type="KEGG" id="htu:Htur_0636"/>
<dbReference type="STRING" id="543526.Htur_0636"/>
<dbReference type="GeneID" id="8741218"/>
<evidence type="ECO:0000259" key="1">
    <source>
        <dbReference type="Pfam" id="PF01636"/>
    </source>
</evidence>
<dbReference type="eggNOG" id="arCOG04682">
    <property type="taxonomic scope" value="Archaea"/>
</dbReference>
<sequence length="325" mass="36338">MDTAIRAVLEEAFPGREVDAVSEMIGSGHPGNQTVRVRFTDDGQIFLKVRVDGDTQRNEREVAAIQYARSHCEVRVPSVIAADSMFSPPYLATEPLDGTPIIEDWEEESQREAVALDIGRTVAGITTARFDTHGWITGGSGSQLDYEPGEWNAVLADAIERDATEVEYPERFKDVPSRVTDLIRDSADILNDASSTLVHHDVHPDNVFRNHRPGVIDWEWTLIGDPGLCLCWGEEWIADRADVTGSDKKRLRTAVREGYREHAGELPRGFDRRRPIYQVVTFLPKARTFDLWALDAPEGTENLAEWVRNELDDRVAAAEDVATGT</sequence>
<dbReference type="InterPro" id="IPR002575">
    <property type="entry name" value="Aminoglycoside_PTrfase"/>
</dbReference>
<reference evidence="2 3" key="1">
    <citation type="journal article" date="2010" name="Stand. Genomic Sci.">
        <title>Complete genome sequence of Haloterrigena turkmenica type strain (4k).</title>
        <authorList>
            <person name="Saunders E."/>
            <person name="Tindall B.J."/>
            <person name="Fahnrich R."/>
            <person name="Lapidus A."/>
            <person name="Copeland A."/>
            <person name="Del Rio T.G."/>
            <person name="Lucas S."/>
            <person name="Chen F."/>
            <person name="Tice H."/>
            <person name="Cheng J.F."/>
            <person name="Han C."/>
            <person name="Detter J.C."/>
            <person name="Bruce D."/>
            <person name="Goodwin L."/>
            <person name="Chain P."/>
            <person name="Pitluck S."/>
            <person name="Pati A."/>
            <person name="Ivanova N."/>
            <person name="Mavromatis K."/>
            <person name="Chen A."/>
            <person name="Palaniappan K."/>
            <person name="Land M."/>
            <person name="Hauser L."/>
            <person name="Chang Y.J."/>
            <person name="Jeffries C.D."/>
            <person name="Brettin T."/>
            <person name="Rohde M."/>
            <person name="Goker M."/>
            <person name="Bristow J."/>
            <person name="Eisen J.A."/>
            <person name="Markowitz V."/>
            <person name="Hugenholtz P."/>
            <person name="Klenk H.P."/>
            <person name="Kyrpides N.C."/>
        </authorList>
    </citation>
    <scope>NUCLEOTIDE SEQUENCE [LARGE SCALE GENOMIC DNA]</scope>
    <source>
        <strain evidence="3">ATCC 51198 / DSM 5511 / JCM 9101 / NCIMB 13204 / VKM B-1734 / 4k</strain>
    </source>
</reference>
<accession>D2RWE5</accession>
<dbReference type="OrthoDB" id="350437at2157"/>
<dbReference type="GO" id="GO:0016740">
    <property type="term" value="F:transferase activity"/>
    <property type="evidence" value="ECO:0007669"/>
    <property type="project" value="UniProtKB-KW"/>
</dbReference>
<evidence type="ECO:0000313" key="3">
    <source>
        <dbReference type="Proteomes" id="UP000001903"/>
    </source>
</evidence>
<protein>
    <submittedName>
        <fullName evidence="2">Aminoglycoside phosphotransferase</fullName>
    </submittedName>
</protein>
<dbReference type="EMBL" id="CP001860">
    <property type="protein sequence ID" value="ADB59534.1"/>
    <property type="molecule type" value="Genomic_DNA"/>
</dbReference>
<dbReference type="Proteomes" id="UP000001903">
    <property type="component" value="Chromosome"/>
</dbReference>
<dbReference type="Pfam" id="PF01636">
    <property type="entry name" value="APH"/>
    <property type="match status" value="1"/>
</dbReference>
<dbReference type="HOGENOM" id="CLU_072981_0_0_2"/>
<organism evidence="2 3">
    <name type="scientific">Haloterrigena turkmenica (strain ATCC 51198 / DSM 5511 / JCM 9101 / NCIMB 13204 / VKM B-1734 / 4k)</name>
    <name type="common">Halococcus turkmenicus</name>
    <dbReference type="NCBI Taxonomy" id="543526"/>
    <lineage>
        <taxon>Archaea</taxon>
        <taxon>Methanobacteriati</taxon>
        <taxon>Methanobacteriota</taxon>
        <taxon>Stenosarchaea group</taxon>
        <taxon>Halobacteria</taxon>
        <taxon>Halobacteriales</taxon>
        <taxon>Natrialbaceae</taxon>
        <taxon>Haloterrigena</taxon>
    </lineage>
</organism>
<dbReference type="SUPFAM" id="SSF56112">
    <property type="entry name" value="Protein kinase-like (PK-like)"/>
    <property type="match status" value="1"/>
</dbReference>
<feature type="domain" description="Aminoglycoside phosphotransferase" evidence="1">
    <location>
        <begin position="32"/>
        <end position="227"/>
    </location>
</feature>
<keyword evidence="3" id="KW-1185">Reference proteome</keyword>
<evidence type="ECO:0000313" key="2">
    <source>
        <dbReference type="EMBL" id="ADB59534.1"/>
    </source>
</evidence>
<gene>
    <name evidence="2" type="ordered locus">Htur_0636</name>
</gene>
<dbReference type="InterPro" id="IPR051678">
    <property type="entry name" value="AGP_Transferase"/>
</dbReference>
<dbReference type="PANTHER" id="PTHR21310">
    <property type="entry name" value="AMINOGLYCOSIDE PHOSPHOTRANSFERASE-RELATED-RELATED"/>
    <property type="match status" value="1"/>
</dbReference>
<dbReference type="InterPro" id="IPR011009">
    <property type="entry name" value="Kinase-like_dom_sf"/>
</dbReference>
<dbReference type="Gene3D" id="3.90.1200.10">
    <property type="match status" value="1"/>
</dbReference>